<reference evidence="7" key="2">
    <citation type="submission" date="2015-02" db="UniProtKB">
        <authorList>
            <consortium name="EnsemblMetazoa"/>
        </authorList>
    </citation>
    <scope>IDENTIFICATION</scope>
</reference>
<dbReference type="HOGENOM" id="CLU_044135_1_0_1"/>
<dbReference type="InterPro" id="IPR040459">
    <property type="entry name" value="MJ1316"/>
</dbReference>
<dbReference type="InterPro" id="IPR042653">
    <property type="entry name" value="Leng9"/>
</dbReference>
<evidence type="ECO:0000259" key="6">
    <source>
        <dbReference type="PROSITE" id="PS50103"/>
    </source>
</evidence>
<dbReference type="InterPro" id="IPR036855">
    <property type="entry name" value="Znf_CCCH_sf"/>
</dbReference>
<sequence>MANSEPNHDTVNNEICKFYLTGRCRFASQCRNMHPPSASPPPSPRKKSEEKIEPSPPTTEKKPSMKTADHVINRILWDEKLTQQKFTIGYLDRFLGIIEKPFEAFSWEHLAEVDINVLAIPKHRIQYFKYKNIKVWDKNERLDKVFGSTGTQTTIIETMKEIDELPVITEQYLSENMQQLGIVKRELMNRDAKPTHFICVKITDPQVVAKCVAAQKMVVRHEPCYSGYVIPADDLHITIAMLNLDNLGAIVDTVQSMKDFASELKDSSFIKLCIDGVDVFHRSVLFAKVDDADEAFLRFTERLLTRLQAAGVCVIVDRVEFIPHVTLVKTSALLPDDKRCIEPVLVQLVCEDAFGVQMVDNLTLYSVERSKEGGHECLASVRISGSV</sequence>
<dbReference type="OMA" id="DKYWRDK"/>
<dbReference type="AlphaFoldDB" id="T1IS45"/>
<dbReference type="Pfam" id="PF04457">
    <property type="entry name" value="MJ1316"/>
    <property type="match status" value="1"/>
</dbReference>
<dbReference type="InterPro" id="IPR019510">
    <property type="entry name" value="AKAP7-like_phosphoesterase"/>
</dbReference>
<dbReference type="SMART" id="SM00356">
    <property type="entry name" value="ZnF_C3H1"/>
    <property type="match status" value="1"/>
</dbReference>
<evidence type="ECO:0000256" key="1">
    <source>
        <dbReference type="ARBA" id="ARBA00022723"/>
    </source>
</evidence>
<dbReference type="Gene3D" id="4.10.1000.10">
    <property type="entry name" value="Zinc finger, CCCH-type"/>
    <property type="match status" value="1"/>
</dbReference>
<evidence type="ECO:0000256" key="5">
    <source>
        <dbReference type="SAM" id="MobiDB-lite"/>
    </source>
</evidence>
<keyword evidence="8" id="KW-1185">Reference proteome</keyword>
<feature type="compositionally biased region" description="Basic and acidic residues" evidence="5">
    <location>
        <begin position="46"/>
        <end position="66"/>
    </location>
</feature>
<keyword evidence="1 4" id="KW-0479">Metal-binding</keyword>
<keyword evidence="3 4" id="KW-0862">Zinc</keyword>
<dbReference type="InterPro" id="IPR000571">
    <property type="entry name" value="Znf_CCCH"/>
</dbReference>
<feature type="zinc finger region" description="C3H1-type" evidence="4">
    <location>
        <begin position="10"/>
        <end position="37"/>
    </location>
</feature>
<dbReference type="Gene3D" id="3.90.1140.10">
    <property type="entry name" value="Cyclic phosphodiesterase"/>
    <property type="match status" value="1"/>
</dbReference>
<dbReference type="PANTHER" id="PTHR46729">
    <property type="entry name" value="LEUKOCYTE RECEPTOR CLUSTER MEMBER 9"/>
    <property type="match status" value="1"/>
</dbReference>
<dbReference type="PhylomeDB" id="T1IS45"/>
<dbReference type="eggNOG" id="ENOG502QQIY">
    <property type="taxonomic scope" value="Eukaryota"/>
</dbReference>
<dbReference type="SUPFAM" id="SSF55144">
    <property type="entry name" value="LigT-like"/>
    <property type="match status" value="1"/>
</dbReference>
<dbReference type="SUPFAM" id="SSF90229">
    <property type="entry name" value="CCCH zinc finger"/>
    <property type="match status" value="1"/>
</dbReference>
<dbReference type="PANTHER" id="PTHR46729:SF1">
    <property type="entry name" value="LEUKOCYTE RECEPTOR CLUSTER MEMBER 9"/>
    <property type="match status" value="1"/>
</dbReference>
<dbReference type="GO" id="GO:0008270">
    <property type="term" value="F:zinc ion binding"/>
    <property type="evidence" value="ECO:0007669"/>
    <property type="project" value="UniProtKB-KW"/>
</dbReference>
<keyword evidence="2 4" id="KW-0863">Zinc-finger</keyword>
<evidence type="ECO:0000256" key="3">
    <source>
        <dbReference type="ARBA" id="ARBA00022833"/>
    </source>
</evidence>
<accession>T1IS45</accession>
<protein>
    <recommendedName>
        <fullName evidence="6">C3H1-type domain-containing protein</fullName>
    </recommendedName>
</protein>
<dbReference type="STRING" id="126957.T1IS45"/>
<dbReference type="Proteomes" id="UP000014500">
    <property type="component" value="Unassembled WGS sequence"/>
</dbReference>
<reference evidence="8" key="1">
    <citation type="submission" date="2011-05" db="EMBL/GenBank/DDBJ databases">
        <authorList>
            <person name="Richards S.R."/>
            <person name="Qu J."/>
            <person name="Jiang H."/>
            <person name="Jhangiani S.N."/>
            <person name="Agravi P."/>
            <person name="Goodspeed R."/>
            <person name="Gross S."/>
            <person name="Mandapat C."/>
            <person name="Jackson L."/>
            <person name="Mathew T."/>
            <person name="Pu L."/>
            <person name="Thornton R."/>
            <person name="Saada N."/>
            <person name="Wilczek-Boney K.B."/>
            <person name="Lee S."/>
            <person name="Kovar C."/>
            <person name="Wu Y."/>
            <person name="Scherer S.E."/>
            <person name="Worley K.C."/>
            <person name="Muzny D.M."/>
            <person name="Gibbs R."/>
        </authorList>
    </citation>
    <scope>NUCLEOTIDE SEQUENCE</scope>
    <source>
        <strain evidence="8">Brora</strain>
    </source>
</reference>
<dbReference type="EnsemblMetazoa" id="SMAR003908-RA">
    <property type="protein sequence ID" value="SMAR003908-PA"/>
    <property type="gene ID" value="SMAR003908"/>
</dbReference>
<dbReference type="InterPro" id="IPR009097">
    <property type="entry name" value="Cyclic_Pdiesterase"/>
</dbReference>
<dbReference type="EMBL" id="AFFK01018906">
    <property type="status" value="NOT_ANNOTATED_CDS"/>
    <property type="molecule type" value="Genomic_DNA"/>
</dbReference>
<feature type="region of interest" description="Disordered" evidence="5">
    <location>
        <begin position="32"/>
        <end position="66"/>
    </location>
</feature>
<proteinExistence type="predicted"/>
<organism evidence="7 8">
    <name type="scientific">Strigamia maritima</name>
    <name type="common">European centipede</name>
    <name type="synonym">Geophilus maritimus</name>
    <dbReference type="NCBI Taxonomy" id="126957"/>
    <lineage>
        <taxon>Eukaryota</taxon>
        <taxon>Metazoa</taxon>
        <taxon>Ecdysozoa</taxon>
        <taxon>Arthropoda</taxon>
        <taxon>Myriapoda</taxon>
        <taxon>Chilopoda</taxon>
        <taxon>Pleurostigmophora</taxon>
        <taxon>Geophilomorpha</taxon>
        <taxon>Linotaeniidae</taxon>
        <taxon>Strigamia</taxon>
    </lineage>
</organism>
<evidence type="ECO:0000313" key="7">
    <source>
        <dbReference type="EnsemblMetazoa" id="SMAR003908-PA"/>
    </source>
</evidence>
<evidence type="ECO:0000256" key="2">
    <source>
        <dbReference type="ARBA" id="ARBA00022771"/>
    </source>
</evidence>
<dbReference type="Pfam" id="PF10469">
    <property type="entry name" value="AKAP7_NLS"/>
    <property type="match status" value="1"/>
</dbReference>
<name>T1IS45_STRMM</name>
<dbReference type="PROSITE" id="PS50103">
    <property type="entry name" value="ZF_C3H1"/>
    <property type="match status" value="1"/>
</dbReference>
<evidence type="ECO:0000313" key="8">
    <source>
        <dbReference type="Proteomes" id="UP000014500"/>
    </source>
</evidence>
<feature type="domain" description="C3H1-type" evidence="6">
    <location>
        <begin position="10"/>
        <end position="37"/>
    </location>
</feature>
<evidence type="ECO:0000256" key="4">
    <source>
        <dbReference type="PROSITE-ProRule" id="PRU00723"/>
    </source>
</evidence>